<dbReference type="Proteomes" id="UP000188276">
    <property type="component" value="Unassembled WGS sequence"/>
</dbReference>
<accession>A0A1R4LP14</accession>
<sequence>MQWFKKFILIVAIITASIYMLSVGVLTYLFSSADDEPQGQEQISEQASVSEVVTANDQLWLDEGQVTFRS</sequence>
<evidence type="ECO:0000256" key="1">
    <source>
        <dbReference type="SAM" id="Phobius"/>
    </source>
</evidence>
<dbReference type="AlphaFoldDB" id="A0A1R4LP14"/>
<protein>
    <submittedName>
        <fullName evidence="2">Uncharacterized protein</fullName>
    </submittedName>
</protein>
<dbReference type="EMBL" id="FULE01000037">
    <property type="protein sequence ID" value="SJN58342.1"/>
    <property type="molecule type" value="Genomic_DNA"/>
</dbReference>
<evidence type="ECO:0000313" key="2">
    <source>
        <dbReference type="EMBL" id="SJN58342.1"/>
    </source>
</evidence>
<keyword evidence="1" id="KW-0812">Transmembrane</keyword>
<feature type="transmembrane region" description="Helical" evidence="1">
    <location>
        <begin position="7"/>
        <end position="30"/>
    </location>
</feature>
<name>A0A1R4LP14_VIBR1</name>
<proteinExistence type="predicted"/>
<keyword evidence="1" id="KW-1133">Transmembrane helix</keyword>
<evidence type="ECO:0000313" key="3">
    <source>
        <dbReference type="Proteomes" id="UP000188276"/>
    </source>
</evidence>
<keyword evidence="3" id="KW-1185">Reference proteome</keyword>
<gene>
    <name evidence="2" type="ORF">VR7878_02790</name>
</gene>
<organism evidence="2 3">
    <name type="scientific">Vibrio ruber (strain DSM 16370 / JCM 11486 / BCRC 17186 / CECT 7878 / LMG 23124 / VR1)</name>
    <dbReference type="NCBI Taxonomy" id="1123498"/>
    <lineage>
        <taxon>Bacteria</taxon>
        <taxon>Pseudomonadati</taxon>
        <taxon>Pseudomonadota</taxon>
        <taxon>Gammaproteobacteria</taxon>
        <taxon>Vibrionales</taxon>
        <taxon>Vibrionaceae</taxon>
        <taxon>Vibrio</taxon>
    </lineage>
</organism>
<keyword evidence="1" id="KW-0472">Membrane</keyword>
<reference evidence="3" key="1">
    <citation type="submission" date="2017-02" db="EMBL/GenBank/DDBJ databases">
        <authorList>
            <person name="Rodrigo-Torres L."/>
            <person name="Arahal R.D."/>
            <person name="Lucena T."/>
        </authorList>
    </citation>
    <scope>NUCLEOTIDE SEQUENCE [LARGE SCALE GENOMIC DNA]</scope>
    <source>
        <strain evidence="3">CECT 7878</strain>
    </source>
</reference>